<evidence type="ECO:0000313" key="2">
    <source>
        <dbReference type="Proteomes" id="UP001054837"/>
    </source>
</evidence>
<name>A0AAV4V0J0_9ARAC</name>
<sequence>MTPPLVLSCPAKSRASLVQHRTASPILGLWPVWHHGDLGFVGLSKDQSSPSLSFADLTLRANSRRRILFSIRDRLRSARSAALLRKRNQGKSLEVVRRFIHRARLNLVPLNGAKPWLKDGDKRCRRCGFQQETLAHVVNHCPSFSHAWQLRHNSIVSRLSKALKNRGEILSENSAVFDTALRPDLVFRKGSDIFLIDVTCPFENRKGTFESARARKLDHYESLLPLYQAQGLQPQIIPILVGALGSWDSLNDSFLRRFMSRAYLNTFRRLCVPCC</sequence>
<dbReference type="AlphaFoldDB" id="A0AAV4V0J0"/>
<accession>A0AAV4V0J0</accession>
<dbReference type="Proteomes" id="UP001054837">
    <property type="component" value="Unassembled WGS sequence"/>
</dbReference>
<dbReference type="EMBL" id="BPLQ01012219">
    <property type="protein sequence ID" value="GIY63745.1"/>
    <property type="molecule type" value="Genomic_DNA"/>
</dbReference>
<keyword evidence="2" id="KW-1185">Reference proteome</keyword>
<proteinExistence type="predicted"/>
<gene>
    <name evidence="1" type="primary">PO21_26</name>
    <name evidence="1" type="ORF">CDAR_612931</name>
</gene>
<protein>
    <submittedName>
        <fullName evidence="1">Retrovirus-related Pol polyprotein from type-1 retrotransposable element R2</fullName>
    </submittedName>
</protein>
<reference evidence="1 2" key="1">
    <citation type="submission" date="2021-06" db="EMBL/GenBank/DDBJ databases">
        <title>Caerostris darwini draft genome.</title>
        <authorList>
            <person name="Kono N."/>
            <person name="Arakawa K."/>
        </authorList>
    </citation>
    <scope>NUCLEOTIDE SEQUENCE [LARGE SCALE GENOMIC DNA]</scope>
</reference>
<organism evidence="1 2">
    <name type="scientific">Caerostris darwini</name>
    <dbReference type="NCBI Taxonomy" id="1538125"/>
    <lineage>
        <taxon>Eukaryota</taxon>
        <taxon>Metazoa</taxon>
        <taxon>Ecdysozoa</taxon>
        <taxon>Arthropoda</taxon>
        <taxon>Chelicerata</taxon>
        <taxon>Arachnida</taxon>
        <taxon>Araneae</taxon>
        <taxon>Araneomorphae</taxon>
        <taxon>Entelegynae</taxon>
        <taxon>Araneoidea</taxon>
        <taxon>Araneidae</taxon>
        <taxon>Caerostris</taxon>
    </lineage>
</organism>
<evidence type="ECO:0000313" key="1">
    <source>
        <dbReference type="EMBL" id="GIY63745.1"/>
    </source>
</evidence>
<comment type="caution">
    <text evidence="1">The sequence shown here is derived from an EMBL/GenBank/DDBJ whole genome shotgun (WGS) entry which is preliminary data.</text>
</comment>